<protein>
    <submittedName>
        <fullName evidence="2">Fic family protein</fullName>
    </submittedName>
</protein>
<name>A0ABY4B8N3_9BACT</name>
<keyword evidence="3" id="KW-1185">Reference proteome</keyword>
<dbReference type="PANTHER" id="PTHR13504">
    <property type="entry name" value="FIDO DOMAIN-CONTAINING PROTEIN DDB_G0283145"/>
    <property type="match status" value="1"/>
</dbReference>
<evidence type="ECO:0000259" key="1">
    <source>
        <dbReference type="PROSITE" id="PS51459"/>
    </source>
</evidence>
<dbReference type="InterPro" id="IPR036390">
    <property type="entry name" value="WH_DNA-bd_sf"/>
</dbReference>
<dbReference type="RefSeq" id="WP_243515885.1">
    <property type="nucleotide sequence ID" value="NZ_CP094534.1"/>
</dbReference>
<dbReference type="PANTHER" id="PTHR13504:SF38">
    <property type="entry name" value="FIDO DOMAIN-CONTAINING PROTEIN"/>
    <property type="match status" value="1"/>
</dbReference>
<dbReference type="Gene3D" id="1.10.3290.10">
    <property type="entry name" value="Fido-like domain"/>
    <property type="match status" value="1"/>
</dbReference>
<dbReference type="Proteomes" id="UP000831390">
    <property type="component" value="Chromosome"/>
</dbReference>
<dbReference type="SUPFAM" id="SSF46785">
    <property type="entry name" value="Winged helix' DNA-binding domain"/>
    <property type="match status" value="1"/>
</dbReference>
<gene>
    <name evidence="2" type="ORF">MTP16_03135</name>
</gene>
<reference evidence="2 3" key="1">
    <citation type="submission" date="2022-03" db="EMBL/GenBank/DDBJ databases">
        <title>Hymenobactersp. isolated from the air.</title>
        <authorList>
            <person name="Won M."/>
            <person name="Kwon S.-W."/>
        </authorList>
    </citation>
    <scope>NUCLEOTIDE SEQUENCE [LARGE SCALE GENOMIC DNA]</scope>
    <source>
        <strain evidence="2 3">KACC 22596</strain>
    </source>
</reference>
<dbReference type="Pfam" id="PF02661">
    <property type="entry name" value="Fic"/>
    <property type="match status" value="1"/>
</dbReference>
<dbReference type="InterPro" id="IPR036597">
    <property type="entry name" value="Fido-like_dom_sf"/>
</dbReference>
<dbReference type="InterPro" id="IPR003812">
    <property type="entry name" value="Fido"/>
</dbReference>
<dbReference type="EMBL" id="CP094534">
    <property type="protein sequence ID" value="UOE34652.1"/>
    <property type="molecule type" value="Genomic_DNA"/>
</dbReference>
<organism evidence="2 3">
    <name type="scientific">Hymenobacter monticola</name>
    <dbReference type="NCBI Taxonomy" id="1705399"/>
    <lineage>
        <taxon>Bacteria</taxon>
        <taxon>Pseudomonadati</taxon>
        <taxon>Bacteroidota</taxon>
        <taxon>Cytophagia</taxon>
        <taxon>Cytophagales</taxon>
        <taxon>Hymenobacteraceae</taxon>
        <taxon>Hymenobacter</taxon>
    </lineage>
</organism>
<dbReference type="PROSITE" id="PS51459">
    <property type="entry name" value="FIDO"/>
    <property type="match status" value="1"/>
</dbReference>
<feature type="domain" description="Fido" evidence="1">
    <location>
        <begin position="182"/>
        <end position="342"/>
    </location>
</feature>
<sequence length="451" mass="52546">MNIEHPPASSFENFGSEEMVRYWTSGDVNNVVRKANYEYLYWSELKRQKLPDGFVPGPVWLLVKSSRLGNLRELAVPNIPGCRFRYQVTEPTLEKLHRFDLYMGGIMQTDSLIPAEDRTRYLVGSIMEEAIASSQLEGAATTREVAKDMLRKKRKPRNASELMIFNNYQTIQYILEQKKQALTPEMLCQIQARMTQGSLGDPAHEGQFRQNDDVRVEDFTTGEVVHVPPLQRHLPELLRWYCALANDEIPSQSGTSGSFIHPIVRASILHFLIGYIHPFADGNGRTARAVFYWYLLRKGYWQLEYMSISRIIHKSASQYARAYLYTEYDGNDLTYFINYQVKTLDLAFTSLQQYIERKVAEKKQLRSFRQFDQFNQRQVSILQELITDPDAIWTIREVQHRFGVVYDTARNDLMHLENMGLLDKRREGKLRILYLRAENFEEAVARLKGGR</sequence>
<evidence type="ECO:0000313" key="2">
    <source>
        <dbReference type="EMBL" id="UOE34652.1"/>
    </source>
</evidence>
<dbReference type="InterPro" id="IPR040198">
    <property type="entry name" value="Fido_containing"/>
</dbReference>
<evidence type="ECO:0000313" key="3">
    <source>
        <dbReference type="Proteomes" id="UP000831390"/>
    </source>
</evidence>
<dbReference type="SUPFAM" id="SSF140931">
    <property type="entry name" value="Fic-like"/>
    <property type="match status" value="1"/>
</dbReference>
<accession>A0ABY4B8N3</accession>
<proteinExistence type="predicted"/>